<gene>
    <name evidence="5" type="ORF">FYJ84_06445</name>
</gene>
<dbReference type="Gene3D" id="1.10.260.40">
    <property type="entry name" value="lambda repressor-like DNA-binding domains"/>
    <property type="match status" value="1"/>
</dbReference>
<name>A0A6I2UHZ5_9FIRM</name>
<dbReference type="CDD" id="cd00093">
    <property type="entry name" value="HTH_XRE"/>
    <property type="match status" value="1"/>
</dbReference>
<evidence type="ECO:0000313" key="5">
    <source>
        <dbReference type="EMBL" id="MSU08622.1"/>
    </source>
</evidence>
<dbReference type="Pfam" id="PF07022">
    <property type="entry name" value="Phage_CI_repr"/>
    <property type="match status" value="1"/>
</dbReference>
<keyword evidence="3" id="KW-0804">Transcription</keyword>
<dbReference type="EMBL" id="VUNR01000010">
    <property type="protein sequence ID" value="MSU08622.1"/>
    <property type="molecule type" value="Genomic_DNA"/>
</dbReference>
<reference evidence="5 6" key="1">
    <citation type="submission" date="2019-08" db="EMBL/GenBank/DDBJ databases">
        <title>In-depth cultivation of the pig gut microbiome towards novel bacterial diversity and tailored functional studies.</title>
        <authorList>
            <person name="Wylensek D."/>
            <person name="Hitch T.C.A."/>
            <person name="Clavel T."/>
        </authorList>
    </citation>
    <scope>NUCLEOTIDE SEQUENCE [LARGE SCALE GENOMIC DNA]</scope>
    <source>
        <strain evidence="5 6">WCA-693-APC-5D-A</strain>
    </source>
</reference>
<dbReference type="PANTHER" id="PTHR40661">
    <property type="match status" value="1"/>
</dbReference>
<dbReference type="RefSeq" id="WP_154406785.1">
    <property type="nucleotide sequence ID" value="NZ_VUNR01000010.1"/>
</dbReference>
<evidence type="ECO:0000313" key="6">
    <source>
        <dbReference type="Proteomes" id="UP000433181"/>
    </source>
</evidence>
<sequence>MSICQRIFKRMGQDNARLRALAASINVAPSTVTSWKSRGSDPPAKYIVAIAAFLGVSPIWLLTGENETVSGQKSDNHDIINSTTPYQAVPDKDEAHRELTELFDSLDRPGKTLMLAAGYREQLRLAEAHKETAPRICTLNKLPPATSCTE</sequence>
<dbReference type="GO" id="GO:0003677">
    <property type="term" value="F:DNA binding"/>
    <property type="evidence" value="ECO:0007669"/>
    <property type="project" value="UniProtKB-KW"/>
</dbReference>
<dbReference type="GeneID" id="96778553"/>
<dbReference type="Proteomes" id="UP000433181">
    <property type="component" value="Unassembled WGS sequence"/>
</dbReference>
<dbReference type="PANTHER" id="PTHR40661:SF3">
    <property type="entry name" value="FELS-1 PROPHAGE TRANSCRIPTIONAL REGULATOR"/>
    <property type="match status" value="1"/>
</dbReference>
<proteinExistence type="predicted"/>
<dbReference type="PROSITE" id="PS50943">
    <property type="entry name" value="HTH_CROC1"/>
    <property type="match status" value="1"/>
</dbReference>
<keyword evidence="6" id="KW-1185">Reference proteome</keyword>
<feature type="domain" description="HTH cro/C1-type" evidence="4">
    <location>
        <begin position="18"/>
        <end position="61"/>
    </location>
</feature>
<dbReference type="SMART" id="SM00530">
    <property type="entry name" value="HTH_XRE"/>
    <property type="match status" value="1"/>
</dbReference>
<evidence type="ECO:0000256" key="1">
    <source>
        <dbReference type="ARBA" id="ARBA00023015"/>
    </source>
</evidence>
<dbReference type="GO" id="GO:0045892">
    <property type="term" value="P:negative regulation of DNA-templated transcription"/>
    <property type="evidence" value="ECO:0007669"/>
    <property type="project" value="InterPro"/>
</dbReference>
<organism evidence="5 6">
    <name type="scientific">Anaerovibrio slackiae</name>
    <dbReference type="NCBI Taxonomy" id="2652309"/>
    <lineage>
        <taxon>Bacteria</taxon>
        <taxon>Bacillati</taxon>
        <taxon>Bacillota</taxon>
        <taxon>Negativicutes</taxon>
        <taxon>Selenomonadales</taxon>
        <taxon>Selenomonadaceae</taxon>
        <taxon>Anaerovibrio</taxon>
    </lineage>
</organism>
<comment type="caution">
    <text evidence="5">The sequence shown here is derived from an EMBL/GenBank/DDBJ whole genome shotgun (WGS) entry which is preliminary data.</text>
</comment>
<evidence type="ECO:0000259" key="4">
    <source>
        <dbReference type="PROSITE" id="PS50943"/>
    </source>
</evidence>
<protein>
    <submittedName>
        <fullName evidence="5">Helix-turn-helix domain-containing protein</fullName>
    </submittedName>
</protein>
<dbReference type="InterPro" id="IPR001387">
    <property type="entry name" value="Cro/C1-type_HTH"/>
</dbReference>
<keyword evidence="2" id="KW-0238">DNA-binding</keyword>
<accession>A0A6I2UHZ5</accession>
<keyword evidence="1" id="KW-0805">Transcription regulation</keyword>
<evidence type="ECO:0000256" key="3">
    <source>
        <dbReference type="ARBA" id="ARBA00023163"/>
    </source>
</evidence>
<dbReference type="InterPro" id="IPR010982">
    <property type="entry name" value="Lambda_DNA-bd_dom_sf"/>
</dbReference>
<dbReference type="AlphaFoldDB" id="A0A6I2UHZ5"/>
<evidence type="ECO:0000256" key="2">
    <source>
        <dbReference type="ARBA" id="ARBA00023125"/>
    </source>
</evidence>
<dbReference type="InterPro" id="IPR010744">
    <property type="entry name" value="Phage_CI_N"/>
</dbReference>
<dbReference type="SUPFAM" id="SSF47413">
    <property type="entry name" value="lambda repressor-like DNA-binding domains"/>
    <property type="match status" value="1"/>
</dbReference>